<keyword evidence="3" id="KW-1185">Reference proteome</keyword>
<keyword evidence="1" id="KW-0472">Membrane</keyword>
<feature type="transmembrane region" description="Helical" evidence="1">
    <location>
        <begin position="62"/>
        <end position="84"/>
    </location>
</feature>
<proteinExistence type="predicted"/>
<evidence type="ECO:0000256" key="1">
    <source>
        <dbReference type="SAM" id="Phobius"/>
    </source>
</evidence>
<keyword evidence="1" id="KW-1133">Transmembrane helix</keyword>
<dbReference type="RefSeq" id="WP_263250356.1">
    <property type="nucleotide sequence ID" value="NZ_BAABLT010000040.1"/>
</dbReference>
<organism evidence="2 3">
    <name type="scientific">Saccharopolyspora rosea</name>
    <dbReference type="NCBI Taxonomy" id="524884"/>
    <lineage>
        <taxon>Bacteria</taxon>
        <taxon>Bacillati</taxon>
        <taxon>Actinomycetota</taxon>
        <taxon>Actinomycetes</taxon>
        <taxon>Pseudonocardiales</taxon>
        <taxon>Pseudonocardiaceae</taxon>
        <taxon>Saccharopolyspora</taxon>
    </lineage>
</organism>
<keyword evidence="1" id="KW-0812">Transmembrane</keyword>
<accession>A0ABW3FX05</accession>
<name>A0ABW3FX05_9PSEU</name>
<evidence type="ECO:0000313" key="2">
    <source>
        <dbReference type="EMBL" id="MFD0921825.1"/>
    </source>
</evidence>
<feature type="transmembrane region" description="Helical" evidence="1">
    <location>
        <begin position="96"/>
        <end position="116"/>
    </location>
</feature>
<protein>
    <recommendedName>
        <fullName evidence="4">DUF485 domain-containing protein</fullName>
    </recommendedName>
</protein>
<reference evidence="3" key="1">
    <citation type="journal article" date="2019" name="Int. J. Syst. Evol. Microbiol.">
        <title>The Global Catalogue of Microorganisms (GCM) 10K type strain sequencing project: providing services to taxonomists for standard genome sequencing and annotation.</title>
        <authorList>
            <consortium name="The Broad Institute Genomics Platform"/>
            <consortium name="The Broad Institute Genome Sequencing Center for Infectious Disease"/>
            <person name="Wu L."/>
            <person name="Ma J."/>
        </authorList>
    </citation>
    <scope>NUCLEOTIDE SEQUENCE [LARGE SCALE GENOMIC DNA]</scope>
    <source>
        <strain evidence="3">CCUG 56401</strain>
    </source>
</reference>
<dbReference type="EMBL" id="JBHTIW010000015">
    <property type="protein sequence ID" value="MFD0921825.1"/>
    <property type="molecule type" value="Genomic_DNA"/>
</dbReference>
<evidence type="ECO:0000313" key="3">
    <source>
        <dbReference type="Proteomes" id="UP001597018"/>
    </source>
</evidence>
<dbReference type="Proteomes" id="UP001597018">
    <property type="component" value="Unassembled WGS sequence"/>
</dbReference>
<gene>
    <name evidence="2" type="ORF">ACFQ16_18945</name>
</gene>
<evidence type="ECO:0008006" key="4">
    <source>
        <dbReference type="Google" id="ProtNLM"/>
    </source>
</evidence>
<sequence length="133" mass="14878">MSPDGFDLRRLAESPRPRRKRVVLADRGHTRRVSRTIAELEEQTSVGEMLVQQLVKAQLRSALVTTGLVAVLLLGLPALFWAVPAAGHAEVCGVRLAWLLLGVLVYPFLVLVGFLCTRNAERHERDFIHMVEQ</sequence>
<comment type="caution">
    <text evidence="2">The sequence shown here is derived from an EMBL/GenBank/DDBJ whole genome shotgun (WGS) entry which is preliminary data.</text>
</comment>